<evidence type="ECO:0000313" key="4">
    <source>
        <dbReference type="EMBL" id="EKC27218.1"/>
    </source>
</evidence>
<dbReference type="PANTHER" id="PTHR23305:SF1">
    <property type="entry name" value="OBG-TYPE G DOMAIN-CONTAINING PROTEIN"/>
    <property type="match status" value="1"/>
</dbReference>
<dbReference type="SUPFAM" id="SSF52540">
    <property type="entry name" value="P-loop containing nucleoside triphosphate hydrolases"/>
    <property type="match status" value="1"/>
</dbReference>
<feature type="compositionally biased region" description="Basic and acidic residues" evidence="1">
    <location>
        <begin position="25"/>
        <end position="39"/>
    </location>
</feature>
<feature type="region of interest" description="Disordered" evidence="1">
    <location>
        <begin position="16"/>
        <end position="39"/>
    </location>
</feature>
<dbReference type="InterPro" id="IPR006073">
    <property type="entry name" value="GTP-bd"/>
</dbReference>
<proteinExistence type="predicted"/>
<organism evidence="4">
    <name type="scientific">Magallana gigas</name>
    <name type="common">Pacific oyster</name>
    <name type="synonym">Crassostrea gigas</name>
    <dbReference type="NCBI Taxonomy" id="29159"/>
    <lineage>
        <taxon>Eukaryota</taxon>
        <taxon>Metazoa</taxon>
        <taxon>Spiralia</taxon>
        <taxon>Lophotrochozoa</taxon>
        <taxon>Mollusca</taxon>
        <taxon>Bivalvia</taxon>
        <taxon>Autobranchia</taxon>
        <taxon>Pteriomorphia</taxon>
        <taxon>Ostreida</taxon>
        <taxon>Ostreoidea</taxon>
        <taxon>Ostreidae</taxon>
        <taxon>Magallana</taxon>
    </lineage>
</organism>
<dbReference type="AlphaFoldDB" id="K1PZV6"/>
<dbReference type="Pfam" id="PF01926">
    <property type="entry name" value="MMR_HSR1"/>
    <property type="match status" value="1"/>
</dbReference>
<dbReference type="InParanoid" id="K1PZV6"/>
<dbReference type="Gene3D" id="3.40.50.300">
    <property type="entry name" value="P-loop containing nucleotide triphosphate hydrolases"/>
    <property type="match status" value="2"/>
</dbReference>
<dbReference type="PRINTS" id="PR00326">
    <property type="entry name" value="GTP1OBG"/>
</dbReference>
<feature type="domain" description="G" evidence="2">
    <location>
        <begin position="62"/>
        <end position="101"/>
    </location>
</feature>
<evidence type="ECO:0000256" key="1">
    <source>
        <dbReference type="SAM" id="MobiDB-lite"/>
    </source>
</evidence>
<dbReference type="InterPro" id="IPR027417">
    <property type="entry name" value="P-loop_NTPase"/>
</dbReference>
<dbReference type="Pfam" id="PF08438">
    <property type="entry name" value="YGR210-like_G4"/>
    <property type="match status" value="1"/>
</dbReference>
<dbReference type="InterPro" id="IPR013646">
    <property type="entry name" value="YGR210-like_G4"/>
</dbReference>
<evidence type="ECO:0000259" key="3">
    <source>
        <dbReference type="Pfam" id="PF08438"/>
    </source>
</evidence>
<dbReference type="GO" id="GO:0005525">
    <property type="term" value="F:GTP binding"/>
    <property type="evidence" value="ECO:0007669"/>
    <property type="project" value="InterPro"/>
</dbReference>
<dbReference type="HOGENOM" id="CLU_967241_0_0_1"/>
<gene>
    <name evidence="4" type="ORF">CGI_10005089</name>
</gene>
<sequence length="288" mass="32003">MGMIFSVVDAAQQWINENVSPDTSEQPRDNKELDKEEKIDSDLKPIKFEEPKLTGGRWQYVIGLVGKPSAGKSTFFNAATTLDLAKTGAHPFTTIEPNIGKAFFSVPCPCSNLTVRLSAEFGDNYTIPVSAESECFLQKMEKEGYIKYNRGSDSFDILDCPSSIFTDLKKVESSILKRYGSTNIHNALCQGVSLREPVYAFPVHCLDTLQSVGKSHVEKSQILRDCIMLKPGTNVEEFHSVLCHYPVSLLSGDFVRAECSIALKDVVEHWSLGYSIFGFVCSVPSVWH</sequence>
<reference evidence="4" key="1">
    <citation type="journal article" date="2012" name="Nature">
        <title>The oyster genome reveals stress adaptation and complexity of shell formation.</title>
        <authorList>
            <person name="Zhang G."/>
            <person name="Fang X."/>
            <person name="Guo X."/>
            <person name="Li L."/>
            <person name="Luo R."/>
            <person name="Xu F."/>
            <person name="Yang P."/>
            <person name="Zhang L."/>
            <person name="Wang X."/>
            <person name="Qi H."/>
            <person name="Xiong Z."/>
            <person name="Que H."/>
            <person name="Xie Y."/>
            <person name="Holland P.W."/>
            <person name="Paps J."/>
            <person name="Zhu Y."/>
            <person name="Wu F."/>
            <person name="Chen Y."/>
            <person name="Wang J."/>
            <person name="Peng C."/>
            <person name="Meng J."/>
            <person name="Yang L."/>
            <person name="Liu J."/>
            <person name="Wen B."/>
            <person name="Zhang N."/>
            <person name="Huang Z."/>
            <person name="Zhu Q."/>
            <person name="Feng Y."/>
            <person name="Mount A."/>
            <person name="Hedgecock D."/>
            <person name="Xu Z."/>
            <person name="Liu Y."/>
            <person name="Domazet-Loso T."/>
            <person name="Du Y."/>
            <person name="Sun X."/>
            <person name="Zhang S."/>
            <person name="Liu B."/>
            <person name="Cheng P."/>
            <person name="Jiang X."/>
            <person name="Li J."/>
            <person name="Fan D."/>
            <person name="Wang W."/>
            <person name="Fu W."/>
            <person name="Wang T."/>
            <person name="Wang B."/>
            <person name="Zhang J."/>
            <person name="Peng Z."/>
            <person name="Li Y."/>
            <person name="Li N."/>
            <person name="Wang J."/>
            <person name="Chen M."/>
            <person name="He Y."/>
            <person name="Tan F."/>
            <person name="Song X."/>
            <person name="Zheng Q."/>
            <person name="Huang R."/>
            <person name="Yang H."/>
            <person name="Du X."/>
            <person name="Chen L."/>
            <person name="Yang M."/>
            <person name="Gaffney P.M."/>
            <person name="Wang S."/>
            <person name="Luo L."/>
            <person name="She Z."/>
            <person name="Ming Y."/>
            <person name="Huang W."/>
            <person name="Zhang S."/>
            <person name="Huang B."/>
            <person name="Zhang Y."/>
            <person name="Qu T."/>
            <person name="Ni P."/>
            <person name="Miao G."/>
            <person name="Wang J."/>
            <person name="Wang Q."/>
            <person name="Steinberg C.E."/>
            <person name="Wang H."/>
            <person name="Li N."/>
            <person name="Qian L."/>
            <person name="Zhang G."/>
            <person name="Li Y."/>
            <person name="Yang H."/>
            <person name="Liu X."/>
            <person name="Wang J."/>
            <person name="Yin Y."/>
            <person name="Wang J."/>
        </authorList>
    </citation>
    <scope>NUCLEOTIDE SEQUENCE [LARGE SCALE GENOMIC DNA]</scope>
    <source>
        <strain evidence="4">05x7-T-G4-1.051#20</strain>
    </source>
</reference>
<accession>K1PZV6</accession>
<feature type="domain" description="Obg-like GTPase YGR210-like G4 motif-containing" evidence="3">
    <location>
        <begin position="116"/>
        <end position="204"/>
    </location>
</feature>
<evidence type="ECO:0000259" key="2">
    <source>
        <dbReference type="Pfam" id="PF01926"/>
    </source>
</evidence>
<dbReference type="GO" id="GO:0005737">
    <property type="term" value="C:cytoplasm"/>
    <property type="evidence" value="ECO:0007669"/>
    <property type="project" value="TreeGrafter"/>
</dbReference>
<protein>
    <recommendedName>
        <fullName evidence="5">OBG-type G domain-containing protein</fullName>
    </recommendedName>
</protein>
<dbReference type="GO" id="GO:0016887">
    <property type="term" value="F:ATP hydrolysis activity"/>
    <property type="evidence" value="ECO:0007669"/>
    <property type="project" value="TreeGrafter"/>
</dbReference>
<dbReference type="EMBL" id="JH818304">
    <property type="protein sequence ID" value="EKC27218.1"/>
    <property type="molecule type" value="Genomic_DNA"/>
</dbReference>
<dbReference type="PANTHER" id="PTHR23305">
    <property type="entry name" value="OBG GTPASE FAMILY"/>
    <property type="match status" value="1"/>
</dbReference>
<evidence type="ECO:0008006" key="5">
    <source>
        <dbReference type="Google" id="ProtNLM"/>
    </source>
</evidence>
<name>K1PZV6_MAGGI</name>